<dbReference type="AlphaFoldDB" id="A0A830CJN6"/>
<sequence length="113" mass="12635">GPHPESDLGKLRKHSTFGFRSNSSKESEVVNSGRLIGEEDVVRVTRSIKIVKSSQANQKYLPPISPLAPLLLYPLSQVQEGENHFDFAGGQHRLLTKRKMELDLGARLLILNF</sequence>
<organism evidence="2 3">
    <name type="scientific">Phtheirospermum japonicum</name>
    <dbReference type="NCBI Taxonomy" id="374723"/>
    <lineage>
        <taxon>Eukaryota</taxon>
        <taxon>Viridiplantae</taxon>
        <taxon>Streptophyta</taxon>
        <taxon>Embryophyta</taxon>
        <taxon>Tracheophyta</taxon>
        <taxon>Spermatophyta</taxon>
        <taxon>Magnoliopsida</taxon>
        <taxon>eudicotyledons</taxon>
        <taxon>Gunneridae</taxon>
        <taxon>Pentapetalae</taxon>
        <taxon>asterids</taxon>
        <taxon>lamiids</taxon>
        <taxon>Lamiales</taxon>
        <taxon>Orobanchaceae</taxon>
        <taxon>Orobanchaceae incertae sedis</taxon>
        <taxon>Phtheirospermum</taxon>
    </lineage>
</organism>
<dbReference type="EMBL" id="BMAC01000578">
    <property type="protein sequence ID" value="GFP99526.1"/>
    <property type="molecule type" value="Genomic_DNA"/>
</dbReference>
<evidence type="ECO:0000256" key="1">
    <source>
        <dbReference type="SAM" id="MobiDB-lite"/>
    </source>
</evidence>
<dbReference type="Proteomes" id="UP000653305">
    <property type="component" value="Unassembled WGS sequence"/>
</dbReference>
<feature type="region of interest" description="Disordered" evidence="1">
    <location>
        <begin position="1"/>
        <end position="23"/>
    </location>
</feature>
<name>A0A830CJN6_9LAMI</name>
<keyword evidence="3" id="KW-1185">Reference proteome</keyword>
<evidence type="ECO:0000313" key="2">
    <source>
        <dbReference type="EMBL" id="GFP99526.1"/>
    </source>
</evidence>
<reference evidence="2" key="1">
    <citation type="submission" date="2020-07" db="EMBL/GenBank/DDBJ databases">
        <title>Ethylene signaling mediates host invasion by parasitic plants.</title>
        <authorList>
            <person name="Yoshida S."/>
        </authorList>
    </citation>
    <scope>NUCLEOTIDE SEQUENCE</scope>
    <source>
        <strain evidence="2">Okayama</strain>
    </source>
</reference>
<evidence type="ECO:0000313" key="3">
    <source>
        <dbReference type="Proteomes" id="UP000653305"/>
    </source>
</evidence>
<protein>
    <submittedName>
        <fullName evidence="2">Uncharacterized protein</fullName>
    </submittedName>
</protein>
<proteinExistence type="predicted"/>
<feature type="non-terminal residue" evidence="2">
    <location>
        <position position="1"/>
    </location>
</feature>
<gene>
    <name evidence="2" type="ORF">PHJA_002096700</name>
</gene>
<feature type="compositionally biased region" description="Basic and acidic residues" evidence="1">
    <location>
        <begin position="1"/>
        <end position="10"/>
    </location>
</feature>
<accession>A0A830CJN6</accession>
<dbReference type="OrthoDB" id="1912652at2759"/>
<comment type="caution">
    <text evidence="2">The sequence shown here is derived from an EMBL/GenBank/DDBJ whole genome shotgun (WGS) entry which is preliminary data.</text>
</comment>